<dbReference type="AlphaFoldDB" id="A0A840TSL4"/>
<dbReference type="InterPro" id="IPR001584">
    <property type="entry name" value="Integrase_cat-core"/>
</dbReference>
<comment type="caution">
    <text evidence="2">The sequence shown here is derived from an EMBL/GenBank/DDBJ whole genome shotgun (WGS) entry which is preliminary data.</text>
</comment>
<dbReference type="InterPro" id="IPR036397">
    <property type="entry name" value="RNaseH_sf"/>
</dbReference>
<dbReference type="PANTHER" id="PTHR47515:SF2">
    <property type="entry name" value="INTEGRASE CORE DOMAIN PROTEIN"/>
    <property type="match status" value="1"/>
</dbReference>
<accession>A0A840TSL4</accession>
<dbReference type="Gene3D" id="3.30.420.10">
    <property type="entry name" value="Ribonuclease H-like superfamily/Ribonuclease H"/>
    <property type="match status" value="1"/>
</dbReference>
<evidence type="ECO:0000313" key="2">
    <source>
        <dbReference type="EMBL" id="MBB5287366.1"/>
    </source>
</evidence>
<proteinExistence type="predicted"/>
<dbReference type="PANTHER" id="PTHR47515">
    <property type="entry name" value="LOW CALCIUM RESPONSE LOCUS PROTEIN T"/>
    <property type="match status" value="1"/>
</dbReference>
<dbReference type="GO" id="GO:0015074">
    <property type="term" value="P:DNA integration"/>
    <property type="evidence" value="ECO:0007669"/>
    <property type="project" value="InterPro"/>
</dbReference>
<keyword evidence="3" id="KW-1185">Reference proteome</keyword>
<reference evidence="2 3" key="1">
    <citation type="submission" date="2020-08" db="EMBL/GenBank/DDBJ databases">
        <title>Genomic Encyclopedia of Type Strains, Phase IV (KMG-IV): sequencing the most valuable type-strain genomes for metagenomic binning, comparative biology and taxonomic classification.</title>
        <authorList>
            <person name="Goeker M."/>
        </authorList>
    </citation>
    <scope>NUCLEOTIDE SEQUENCE [LARGE SCALE GENOMIC DNA]</scope>
    <source>
        <strain evidence="2 3">DSM 105074</strain>
    </source>
</reference>
<sequence>MHDTLDNGRKFKCFNVIDDYNREVIHIEIDYSIKSSRVVWVLNHLIANRQKPKAIRMDNGPEFIADLTAKWSEMNTIEFKYIQPGKPTQNAYIERFNRTYRNHILDAYLFDDINQVREITSDWMEDYNNYRPHKALKGKSPAMVK</sequence>
<dbReference type="GO" id="GO:0003676">
    <property type="term" value="F:nucleic acid binding"/>
    <property type="evidence" value="ECO:0007669"/>
    <property type="project" value="InterPro"/>
</dbReference>
<dbReference type="InterPro" id="IPR012337">
    <property type="entry name" value="RNaseH-like_sf"/>
</dbReference>
<organism evidence="2 3">
    <name type="scientific">Rhabdobacter roseus</name>
    <dbReference type="NCBI Taxonomy" id="1655419"/>
    <lineage>
        <taxon>Bacteria</taxon>
        <taxon>Pseudomonadati</taxon>
        <taxon>Bacteroidota</taxon>
        <taxon>Cytophagia</taxon>
        <taxon>Cytophagales</taxon>
        <taxon>Cytophagaceae</taxon>
        <taxon>Rhabdobacter</taxon>
    </lineage>
</organism>
<dbReference type="Proteomes" id="UP000557307">
    <property type="component" value="Unassembled WGS sequence"/>
</dbReference>
<protein>
    <submittedName>
        <fullName evidence="2">Transposase InsO family protein</fullName>
    </submittedName>
</protein>
<evidence type="ECO:0000313" key="3">
    <source>
        <dbReference type="Proteomes" id="UP000557307"/>
    </source>
</evidence>
<dbReference type="EMBL" id="JACHGF010000017">
    <property type="protein sequence ID" value="MBB5287366.1"/>
    <property type="molecule type" value="Genomic_DNA"/>
</dbReference>
<name>A0A840TSL4_9BACT</name>
<dbReference type="SUPFAM" id="SSF53098">
    <property type="entry name" value="Ribonuclease H-like"/>
    <property type="match status" value="1"/>
</dbReference>
<feature type="domain" description="Integrase catalytic" evidence="1">
    <location>
        <begin position="1"/>
        <end position="145"/>
    </location>
</feature>
<dbReference type="PROSITE" id="PS50994">
    <property type="entry name" value="INTEGRASE"/>
    <property type="match status" value="1"/>
</dbReference>
<dbReference type="Pfam" id="PF13683">
    <property type="entry name" value="rve_3"/>
    <property type="match status" value="1"/>
</dbReference>
<evidence type="ECO:0000259" key="1">
    <source>
        <dbReference type="PROSITE" id="PS50994"/>
    </source>
</evidence>
<gene>
    <name evidence="2" type="ORF">HNQ92_005529</name>
</gene>